<comment type="caution">
    <text evidence="1">The sequence shown here is derived from an EMBL/GenBank/DDBJ whole genome shotgun (WGS) entry which is preliminary data.</text>
</comment>
<evidence type="ECO:0000313" key="1">
    <source>
        <dbReference type="EMBL" id="MFM9330891.1"/>
    </source>
</evidence>
<dbReference type="EMBL" id="JBJURJ010000015">
    <property type="protein sequence ID" value="MFM9330891.1"/>
    <property type="molecule type" value="Genomic_DNA"/>
</dbReference>
<dbReference type="Proteomes" id="UP001631969">
    <property type="component" value="Unassembled WGS sequence"/>
</dbReference>
<keyword evidence="1" id="KW-0540">Nuclease</keyword>
<evidence type="ECO:0000313" key="2">
    <source>
        <dbReference type="Proteomes" id="UP001631969"/>
    </source>
</evidence>
<gene>
    <name evidence="1" type="ORF">ACI1P1_21605</name>
</gene>
<organism evidence="1 2">
    <name type="scientific">Paenibacillus mesotrionivorans</name>
    <dbReference type="NCBI Taxonomy" id="3160968"/>
    <lineage>
        <taxon>Bacteria</taxon>
        <taxon>Bacillati</taxon>
        <taxon>Bacillota</taxon>
        <taxon>Bacilli</taxon>
        <taxon>Bacillales</taxon>
        <taxon>Paenibacillaceae</taxon>
        <taxon>Paenibacillus</taxon>
    </lineage>
</organism>
<proteinExistence type="predicted"/>
<name>A0ACC7P1H8_9BACL</name>
<protein>
    <submittedName>
        <fullName evidence="1">Restriction endonuclease subunit S</fullName>
    </submittedName>
</protein>
<accession>A0ACC7P1H8</accession>
<keyword evidence="2" id="KW-1185">Reference proteome</keyword>
<reference evidence="1" key="1">
    <citation type="submission" date="2024-12" db="EMBL/GenBank/DDBJ databases">
        <authorList>
            <person name="Wu N."/>
        </authorList>
    </citation>
    <scope>NUCLEOTIDE SEQUENCE</scope>
    <source>
        <strain evidence="1">P15</strain>
    </source>
</reference>
<sequence length="110" mass="12029">MKRSDTLLDMLESSALMQEHISVILEAKALEAEQRRSWVCGHMRENCFPGCEEFHKNALELHENIVEVIAGITRMEQGLAKNLGILIQKAESEGSGGGLGDLFGDSGDDA</sequence>
<keyword evidence="1" id="KW-0255">Endonuclease</keyword>
<keyword evidence="1" id="KW-0378">Hydrolase</keyword>